<evidence type="ECO:0000313" key="7">
    <source>
        <dbReference type="Proteomes" id="UP001151752"/>
    </source>
</evidence>
<keyword evidence="4" id="KW-0067">ATP-binding</keyword>
<evidence type="ECO:0000256" key="2">
    <source>
        <dbReference type="ARBA" id="ARBA00007025"/>
    </source>
</evidence>
<evidence type="ECO:0000256" key="1">
    <source>
        <dbReference type="ARBA" id="ARBA00004123"/>
    </source>
</evidence>
<keyword evidence="7" id="KW-1185">Reference proteome</keyword>
<dbReference type="SUPFAM" id="SSF52949">
    <property type="entry name" value="Macro domain-like"/>
    <property type="match status" value="1"/>
</dbReference>
<organism evidence="6 7">
    <name type="scientific">Salix koriyanagi</name>
    <dbReference type="NCBI Taxonomy" id="2511006"/>
    <lineage>
        <taxon>Eukaryota</taxon>
        <taxon>Viridiplantae</taxon>
        <taxon>Streptophyta</taxon>
        <taxon>Embryophyta</taxon>
        <taxon>Tracheophyta</taxon>
        <taxon>Spermatophyta</taxon>
        <taxon>Magnoliopsida</taxon>
        <taxon>eudicotyledons</taxon>
        <taxon>Gunneridae</taxon>
        <taxon>Pentapetalae</taxon>
        <taxon>rosids</taxon>
        <taxon>fabids</taxon>
        <taxon>Malpighiales</taxon>
        <taxon>Salicaceae</taxon>
        <taxon>Saliceae</taxon>
        <taxon>Salix</taxon>
    </lineage>
</organism>
<dbReference type="GO" id="GO:0005524">
    <property type="term" value="F:ATP binding"/>
    <property type="evidence" value="ECO:0007669"/>
    <property type="project" value="UniProtKB-KW"/>
</dbReference>
<comment type="similarity">
    <text evidence="2">Belongs to the SNF2/RAD54 helicase family.</text>
</comment>
<protein>
    <submittedName>
        <fullName evidence="6">CHROMODOMAIN-HELICASE-DNA-BINDING PROTEIN 3-RELATED-RELATED</fullName>
    </submittedName>
</protein>
<sequence>MESDTPRWVALAVVQSYNSRRKVPRSEISIPDLEACLFKASFAAAQNSASIHMPRIGYQDQADRSQWYTVERLLRKYATVFGIKIYVYYYRRSS</sequence>
<dbReference type="InterPro" id="IPR031053">
    <property type="entry name" value="ALC1"/>
</dbReference>
<name>A0A9Q0U3F3_9ROSI</name>
<dbReference type="GO" id="GO:0006281">
    <property type="term" value="P:DNA repair"/>
    <property type="evidence" value="ECO:0007669"/>
    <property type="project" value="InterPro"/>
</dbReference>
<evidence type="ECO:0000256" key="4">
    <source>
        <dbReference type="ARBA" id="ARBA00022840"/>
    </source>
</evidence>
<dbReference type="InterPro" id="IPR043472">
    <property type="entry name" value="Macro_dom-like"/>
</dbReference>
<reference evidence="6" key="2">
    <citation type="journal article" date="2023" name="Int. J. Mol. Sci.">
        <title>De Novo Assembly and Annotation of 11 Diverse Shrub Willow (Salix) Genomes Reveals Novel Gene Organization in Sex-Linked Regions.</title>
        <authorList>
            <person name="Hyden B."/>
            <person name="Feng K."/>
            <person name="Yates T.B."/>
            <person name="Jawdy S."/>
            <person name="Cereghino C."/>
            <person name="Smart L.B."/>
            <person name="Muchero W."/>
        </authorList>
    </citation>
    <scope>NUCLEOTIDE SEQUENCE</scope>
    <source>
        <tissue evidence="6">Shoot tip</tissue>
    </source>
</reference>
<reference evidence="6" key="1">
    <citation type="submission" date="2022-11" db="EMBL/GenBank/DDBJ databases">
        <authorList>
            <person name="Hyden B.L."/>
            <person name="Feng K."/>
            <person name="Yates T."/>
            <person name="Jawdy S."/>
            <person name="Smart L.B."/>
            <person name="Muchero W."/>
        </authorList>
    </citation>
    <scope>NUCLEOTIDE SEQUENCE</scope>
    <source>
        <tissue evidence="6">Shoot tip</tissue>
    </source>
</reference>
<evidence type="ECO:0000313" key="6">
    <source>
        <dbReference type="EMBL" id="KAJ6722665.1"/>
    </source>
</evidence>
<keyword evidence="3" id="KW-0547">Nucleotide-binding</keyword>
<gene>
    <name evidence="6" type="ORF">OIU74_007292</name>
</gene>
<accession>A0A9Q0U3F3</accession>
<keyword evidence="5" id="KW-0539">Nucleus</keyword>
<dbReference type="GO" id="GO:0003678">
    <property type="term" value="F:DNA helicase activity"/>
    <property type="evidence" value="ECO:0007669"/>
    <property type="project" value="InterPro"/>
</dbReference>
<dbReference type="EMBL" id="JAPFFM010000013">
    <property type="protein sequence ID" value="KAJ6722665.1"/>
    <property type="molecule type" value="Genomic_DNA"/>
</dbReference>
<dbReference type="PANTHER" id="PTHR47157">
    <property type="entry name" value="CHROMODOMAIN-HELICASE-DNA-BINDING PROTEIN 1-LIKE"/>
    <property type="match status" value="1"/>
</dbReference>
<comment type="caution">
    <text evidence="6">The sequence shown here is derived from an EMBL/GenBank/DDBJ whole genome shotgun (WGS) entry which is preliminary data.</text>
</comment>
<dbReference type="Proteomes" id="UP001151752">
    <property type="component" value="Chromosome 14"/>
</dbReference>
<dbReference type="GO" id="GO:0006338">
    <property type="term" value="P:chromatin remodeling"/>
    <property type="evidence" value="ECO:0007669"/>
    <property type="project" value="InterPro"/>
</dbReference>
<comment type="subcellular location">
    <subcellularLocation>
        <location evidence="1">Nucleus</location>
    </subcellularLocation>
</comment>
<dbReference type="AlphaFoldDB" id="A0A9Q0U3F3"/>
<dbReference type="PANTHER" id="PTHR47157:SF1">
    <property type="entry name" value="CHROMODOMAIN-HELICASE-DNA-BINDING PROTEIN 1-LIKE"/>
    <property type="match status" value="1"/>
</dbReference>
<evidence type="ECO:0000256" key="3">
    <source>
        <dbReference type="ARBA" id="ARBA00022741"/>
    </source>
</evidence>
<evidence type="ECO:0000256" key="5">
    <source>
        <dbReference type="ARBA" id="ARBA00023242"/>
    </source>
</evidence>
<dbReference type="GO" id="GO:0005634">
    <property type="term" value="C:nucleus"/>
    <property type="evidence" value="ECO:0007669"/>
    <property type="project" value="UniProtKB-SubCell"/>
</dbReference>
<proteinExistence type="inferred from homology"/>
<dbReference type="Gene3D" id="3.40.220.10">
    <property type="entry name" value="Leucine Aminopeptidase, subunit E, domain 1"/>
    <property type="match status" value="1"/>
</dbReference>